<evidence type="ECO:0000313" key="6">
    <source>
        <dbReference type="EMBL" id="TXE24467.1"/>
    </source>
</evidence>
<dbReference type="Proteomes" id="UP000321126">
    <property type="component" value="Unassembled WGS sequence"/>
</dbReference>
<dbReference type="InterPro" id="IPR000259">
    <property type="entry name" value="Adhesion_dom_fimbrial"/>
</dbReference>
<evidence type="ECO:0000259" key="5">
    <source>
        <dbReference type="Pfam" id="PF00419"/>
    </source>
</evidence>
<dbReference type="EMBL" id="VOUQ01000032">
    <property type="protein sequence ID" value="TXE24467.1"/>
    <property type="molecule type" value="Genomic_DNA"/>
</dbReference>
<name>A0A5C7BM25_SERMA</name>
<dbReference type="InterPro" id="IPR036937">
    <property type="entry name" value="Adhesion_dom_fimbrial_sf"/>
</dbReference>
<dbReference type="PANTHER" id="PTHR33420:SF3">
    <property type="entry name" value="FIMBRIAL SUBUNIT ELFA"/>
    <property type="match status" value="1"/>
</dbReference>
<accession>A0A5C7BM25</accession>
<dbReference type="GO" id="GO:0009289">
    <property type="term" value="C:pilus"/>
    <property type="evidence" value="ECO:0007669"/>
    <property type="project" value="UniProtKB-SubCell"/>
</dbReference>
<evidence type="ECO:0000256" key="1">
    <source>
        <dbReference type="ARBA" id="ARBA00004561"/>
    </source>
</evidence>
<feature type="domain" description="Fimbrial-type adhesion" evidence="5">
    <location>
        <begin position="63"/>
        <end position="220"/>
    </location>
</feature>
<gene>
    <name evidence="6" type="ORF">FOT62_24705</name>
</gene>
<dbReference type="InterPro" id="IPR008966">
    <property type="entry name" value="Adhesion_dom_sf"/>
</dbReference>
<keyword evidence="4" id="KW-0281">Fimbrium</keyword>
<evidence type="ECO:0000256" key="4">
    <source>
        <dbReference type="ARBA" id="ARBA00023263"/>
    </source>
</evidence>
<comment type="similarity">
    <text evidence="2">Belongs to the fimbrial protein family.</text>
</comment>
<evidence type="ECO:0000256" key="3">
    <source>
        <dbReference type="ARBA" id="ARBA00022729"/>
    </source>
</evidence>
<comment type="caution">
    <text evidence="6">The sequence shown here is derived from an EMBL/GenBank/DDBJ whole genome shotgun (WGS) entry which is preliminary data.</text>
</comment>
<evidence type="ECO:0000256" key="2">
    <source>
        <dbReference type="ARBA" id="ARBA00006671"/>
    </source>
</evidence>
<evidence type="ECO:0000313" key="7">
    <source>
        <dbReference type="Proteomes" id="UP000321126"/>
    </source>
</evidence>
<sequence>MSNSAALLPPTKDPTDVPAVRRVITTFLYVKRLTHMNKHIINLGLLASLVMGATGVAHAANTINITGEVASTTCDIALDGGDKPVDLGTALASKFKDINTISNEKSFTLNFSGCETDDASRLNKLALKVSGSDTVPTLKAQGLFGDSATYNTGVAISLTDADQNTLSSAGSEVPLKAHSEGSEGQASVTVDPVVLTAAMKSFSKAKEGKLKAAVELAIGYN</sequence>
<dbReference type="PANTHER" id="PTHR33420">
    <property type="entry name" value="FIMBRIAL SUBUNIT ELFA-RELATED"/>
    <property type="match status" value="1"/>
</dbReference>
<organism evidence="6 7">
    <name type="scientific">Serratia marcescens</name>
    <dbReference type="NCBI Taxonomy" id="615"/>
    <lineage>
        <taxon>Bacteria</taxon>
        <taxon>Pseudomonadati</taxon>
        <taxon>Pseudomonadota</taxon>
        <taxon>Gammaproteobacteria</taxon>
        <taxon>Enterobacterales</taxon>
        <taxon>Yersiniaceae</taxon>
        <taxon>Serratia</taxon>
    </lineage>
</organism>
<proteinExistence type="inferred from homology"/>
<dbReference type="Pfam" id="PF00419">
    <property type="entry name" value="Fimbrial"/>
    <property type="match status" value="1"/>
</dbReference>
<comment type="subcellular location">
    <subcellularLocation>
        <location evidence="1">Fimbrium</location>
    </subcellularLocation>
</comment>
<protein>
    <submittedName>
        <fullName evidence="6">Type 1 fimbrial protein</fullName>
    </submittedName>
</protein>
<keyword evidence="3" id="KW-0732">Signal</keyword>
<dbReference type="InterPro" id="IPR050263">
    <property type="entry name" value="Bact_Fimbrial_Adh_Pro"/>
</dbReference>
<dbReference type="Gene3D" id="2.60.40.1090">
    <property type="entry name" value="Fimbrial-type adhesion domain"/>
    <property type="match status" value="1"/>
</dbReference>
<dbReference type="SUPFAM" id="SSF49401">
    <property type="entry name" value="Bacterial adhesins"/>
    <property type="match status" value="1"/>
</dbReference>
<reference evidence="6 7" key="1">
    <citation type="submission" date="2019-07" db="EMBL/GenBank/DDBJ databases">
        <title>Serratia strains were isolated from fresh produce.</title>
        <authorList>
            <person name="Cho G.-S."/>
            <person name="Stein M."/>
            <person name="Lee W."/>
            <person name="Suh S.H."/>
            <person name="Franz C.M.A.P."/>
        </authorList>
    </citation>
    <scope>NUCLEOTIDE SEQUENCE [LARGE SCALE GENOMIC DNA]</scope>
    <source>
        <strain evidence="6 7">S16</strain>
    </source>
</reference>
<dbReference type="GO" id="GO:0043709">
    <property type="term" value="P:cell adhesion involved in single-species biofilm formation"/>
    <property type="evidence" value="ECO:0007669"/>
    <property type="project" value="TreeGrafter"/>
</dbReference>
<dbReference type="AlphaFoldDB" id="A0A5C7BM25"/>